<keyword evidence="1" id="KW-0472">Membrane</keyword>
<keyword evidence="1" id="KW-1133">Transmembrane helix</keyword>
<dbReference type="AlphaFoldDB" id="A0A368XCG3"/>
<keyword evidence="3" id="KW-1185">Reference proteome</keyword>
<evidence type="ECO:0000313" key="2">
    <source>
        <dbReference type="EMBL" id="RCW63724.1"/>
    </source>
</evidence>
<feature type="transmembrane region" description="Helical" evidence="1">
    <location>
        <begin position="6"/>
        <end position="28"/>
    </location>
</feature>
<sequence length="59" mass="6722">VCVVTCILHEAVMGCFILAMFLGVALNITIRHIQKALQNTAQFITHFQLHFGTRIRILR</sequence>
<keyword evidence="1" id="KW-0812">Transmembrane</keyword>
<comment type="caution">
    <text evidence="2">The sequence shown here is derived from an EMBL/GenBank/DDBJ whole genome shotgun (WGS) entry which is preliminary data.</text>
</comment>
<evidence type="ECO:0000256" key="1">
    <source>
        <dbReference type="SAM" id="Phobius"/>
    </source>
</evidence>
<name>A0A368XCG3_9BACI</name>
<protein>
    <submittedName>
        <fullName evidence="2">Uncharacterized protein</fullName>
    </submittedName>
</protein>
<dbReference type="RefSeq" id="WP_211315379.1">
    <property type="nucleotide sequence ID" value="NZ_QPJJ01000016.1"/>
</dbReference>
<reference evidence="2 3" key="1">
    <citation type="submission" date="2018-07" db="EMBL/GenBank/DDBJ databases">
        <title>Genomic Encyclopedia of Type Strains, Phase IV (KMG-IV): sequencing the most valuable type-strain genomes for metagenomic binning, comparative biology and taxonomic classification.</title>
        <authorList>
            <person name="Goeker M."/>
        </authorList>
    </citation>
    <scope>NUCLEOTIDE SEQUENCE [LARGE SCALE GENOMIC DNA]</scope>
    <source>
        <strain evidence="2 3">DSM 27696</strain>
    </source>
</reference>
<gene>
    <name evidence="2" type="ORF">DFR57_1161</name>
</gene>
<evidence type="ECO:0000313" key="3">
    <source>
        <dbReference type="Proteomes" id="UP000252585"/>
    </source>
</evidence>
<dbReference type="EMBL" id="QPJJ01000016">
    <property type="protein sequence ID" value="RCW63724.1"/>
    <property type="molecule type" value="Genomic_DNA"/>
</dbReference>
<dbReference type="Proteomes" id="UP000252585">
    <property type="component" value="Unassembled WGS sequence"/>
</dbReference>
<accession>A0A368XCG3</accession>
<organism evidence="2 3">
    <name type="scientific">Saliterribacillus persicus</name>
    <dbReference type="NCBI Taxonomy" id="930114"/>
    <lineage>
        <taxon>Bacteria</taxon>
        <taxon>Bacillati</taxon>
        <taxon>Bacillota</taxon>
        <taxon>Bacilli</taxon>
        <taxon>Bacillales</taxon>
        <taxon>Bacillaceae</taxon>
        <taxon>Saliterribacillus</taxon>
    </lineage>
</organism>
<feature type="non-terminal residue" evidence="2">
    <location>
        <position position="1"/>
    </location>
</feature>
<proteinExistence type="predicted"/>